<evidence type="ECO:0000259" key="8">
    <source>
        <dbReference type="PROSITE" id="PS50071"/>
    </source>
</evidence>
<feature type="compositionally biased region" description="Low complexity" evidence="7">
    <location>
        <begin position="378"/>
        <end position="400"/>
    </location>
</feature>
<evidence type="ECO:0000256" key="6">
    <source>
        <dbReference type="RuleBase" id="RU000682"/>
    </source>
</evidence>
<feature type="region of interest" description="Disordered" evidence="7">
    <location>
        <begin position="93"/>
        <end position="182"/>
    </location>
</feature>
<sequence>MNMAQFLMMEQQKLLGNNNVNSSNPPSMSDFQKQFVAMQQQLASQYVAAITANGQGNLNNLLGIDAGKGSKGLSSIFNIEALSNSSNNNMFNHLAGLGNDKNSDDGKGESRSRSPTTISERNTNSVDISSKSNISPASSEVTGSKITSSMLSGGELSPGGCDDDMMMDKMSPDENGKRKQRRYRTTFSAYQLDELEKVFARTHYPDVFTREELAQRVILTEARVQVWFQNRRAKFRKQERSSSIHPYASTNGPTALTNGTRDSAQVFQQNAMAAAAAAVSNPYAVLAAAAAAQQNASNDPTSAMMAAAFSAQQQALAESMMNPLLSSGINLQTSTSNNIGSITTSRTPSTSSIQHTSGTSTSSPSLGLSPKGNHQDGNDNNVITSTSNTNNSNNNKSTTSGTELTNNLFFNPLAVMQQQQLANLFQMQYGGLWGAGAGGNPLSLSGLATATPTSTTSATTTSSTGSVSPKAEARTRTSSPEEINSNNINDNMIIKKDENEKNSGTTSPVEEKAKNEE</sequence>
<keyword evidence="9" id="KW-1185">Reference proteome</keyword>
<keyword evidence="4 5" id="KW-0539">Nucleus</keyword>
<dbReference type="STRING" id="174720.A0A0N5BHE9"/>
<feature type="compositionally biased region" description="Polar residues" evidence="7">
    <location>
        <begin position="140"/>
        <end position="151"/>
    </location>
</feature>
<feature type="DNA-binding region" description="Homeobox" evidence="5">
    <location>
        <begin position="180"/>
        <end position="239"/>
    </location>
</feature>
<dbReference type="FunFam" id="1.10.10.60:FF:000679">
    <property type="entry name" value="Homeobox protein aristaless"/>
    <property type="match status" value="1"/>
</dbReference>
<keyword evidence="3 5" id="KW-0371">Homeobox</keyword>
<evidence type="ECO:0000256" key="7">
    <source>
        <dbReference type="SAM" id="MobiDB-lite"/>
    </source>
</evidence>
<feature type="compositionally biased region" description="Basic and acidic residues" evidence="7">
    <location>
        <begin position="101"/>
        <end position="112"/>
    </location>
</feature>
<feature type="compositionally biased region" description="Polar residues" evidence="7">
    <location>
        <begin position="113"/>
        <end position="128"/>
    </location>
</feature>
<evidence type="ECO:0000313" key="9">
    <source>
        <dbReference type="Proteomes" id="UP000046392"/>
    </source>
</evidence>
<dbReference type="SUPFAM" id="SSF46689">
    <property type="entry name" value="Homeodomain-like"/>
    <property type="match status" value="1"/>
</dbReference>
<evidence type="ECO:0000256" key="1">
    <source>
        <dbReference type="ARBA" id="ARBA00004123"/>
    </source>
</evidence>
<proteinExistence type="predicted"/>
<reference evidence="10" key="1">
    <citation type="submission" date="2017-02" db="UniProtKB">
        <authorList>
            <consortium name="WormBaseParasite"/>
        </authorList>
    </citation>
    <scope>IDENTIFICATION</scope>
</reference>
<evidence type="ECO:0000313" key="10">
    <source>
        <dbReference type="WBParaSite" id="SPAL_0000539100.1"/>
    </source>
</evidence>
<evidence type="ECO:0000256" key="5">
    <source>
        <dbReference type="PROSITE-ProRule" id="PRU00108"/>
    </source>
</evidence>
<dbReference type="Pfam" id="PF00046">
    <property type="entry name" value="Homeodomain"/>
    <property type="match status" value="1"/>
</dbReference>
<dbReference type="Gene3D" id="1.10.10.60">
    <property type="entry name" value="Homeodomain-like"/>
    <property type="match status" value="1"/>
</dbReference>
<protein>
    <submittedName>
        <fullName evidence="10">Homeobox domain-containing protein</fullName>
    </submittedName>
</protein>
<feature type="compositionally biased region" description="Low complexity" evidence="7">
    <location>
        <begin position="129"/>
        <end position="139"/>
    </location>
</feature>
<dbReference type="PROSITE" id="PS00027">
    <property type="entry name" value="HOMEOBOX_1"/>
    <property type="match status" value="1"/>
</dbReference>
<evidence type="ECO:0000256" key="4">
    <source>
        <dbReference type="ARBA" id="ARBA00023242"/>
    </source>
</evidence>
<dbReference type="CDD" id="cd00086">
    <property type="entry name" value="homeodomain"/>
    <property type="match status" value="1"/>
</dbReference>
<dbReference type="InterPro" id="IPR001356">
    <property type="entry name" value="HD"/>
</dbReference>
<evidence type="ECO:0000256" key="3">
    <source>
        <dbReference type="ARBA" id="ARBA00023155"/>
    </source>
</evidence>
<feature type="compositionally biased region" description="Low complexity" evidence="7">
    <location>
        <begin position="481"/>
        <end position="492"/>
    </location>
</feature>
<accession>A0A0N5BHE9</accession>
<dbReference type="PANTHER" id="PTHR24329:SF543">
    <property type="entry name" value="FI01017P-RELATED"/>
    <property type="match status" value="1"/>
</dbReference>
<dbReference type="AlphaFoldDB" id="A0A0N5BHE9"/>
<dbReference type="Proteomes" id="UP000046392">
    <property type="component" value="Unplaced"/>
</dbReference>
<dbReference type="InterPro" id="IPR009057">
    <property type="entry name" value="Homeodomain-like_sf"/>
</dbReference>
<feature type="region of interest" description="Disordered" evidence="7">
    <location>
        <begin position="337"/>
        <end position="400"/>
    </location>
</feature>
<dbReference type="InterPro" id="IPR050649">
    <property type="entry name" value="Paired_Homeobox_TFs"/>
</dbReference>
<feature type="region of interest" description="Disordered" evidence="7">
    <location>
        <begin position="448"/>
        <end position="517"/>
    </location>
</feature>
<dbReference type="GO" id="GO:0005634">
    <property type="term" value="C:nucleus"/>
    <property type="evidence" value="ECO:0007669"/>
    <property type="project" value="UniProtKB-SubCell"/>
</dbReference>
<feature type="compositionally biased region" description="Basic and acidic residues" evidence="7">
    <location>
        <begin position="166"/>
        <end position="177"/>
    </location>
</feature>
<dbReference type="GO" id="GO:0030182">
    <property type="term" value="P:neuron differentiation"/>
    <property type="evidence" value="ECO:0007669"/>
    <property type="project" value="UniProtKB-ARBA"/>
</dbReference>
<feature type="compositionally biased region" description="Low complexity" evidence="7">
    <location>
        <begin position="448"/>
        <end position="466"/>
    </location>
</feature>
<keyword evidence="2 5" id="KW-0238">DNA-binding</keyword>
<dbReference type="GO" id="GO:0000981">
    <property type="term" value="F:DNA-binding transcription factor activity, RNA polymerase II-specific"/>
    <property type="evidence" value="ECO:0007669"/>
    <property type="project" value="InterPro"/>
</dbReference>
<dbReference type="PANTHER" id="PTHR24329">
    <property type="entry name" value="HOMEOBOX PROTEIN ARISTALESS"/>
    <property type="match status" value="1"/>
</dbReference>
<dbReference type="InterPro" id="IPR017970">
    <property type="entry name" value="Homeobox_CS"/>
</dbReference>
<evidence type="ECO:0000256" key="2">
    <source>
        <dbReference type="ARBA" id="ARBA00023125"/>
    </source>
</evidence>
<feature type="domain" description="Homeobox" evidence="8">
    <location>
        <begin position="178"/>
        <end position="238"/>
    </location>
</feature>
<dbReference type="SMART" id="SM00389">
    <property type="entry name" value="HOX"/>
    <property type="match status" value="1"/>
</dbReference>
<dbReference type="WBParaSite" id="SPAL_0000539100.1">
    <property type="protein sequence ID" value="SPAL_0000539100.1"/>
    <property type="gene ID" value="SPAL_0000539100"/>
</dbReference>
<organism evidence="9 10">
    <name type="scientific">Strongyloides papillosus</name>
    <name type="common">Intestinal threadworm</name>
    <dbReference type="NCBI Taxonomy" id="174720"/>
    <lineage>
        <taxon>Eukaryota</taxon>
        <taxon>Metazoa</taxon>
        <taxon>Ecdysozoa</taxon>
        <taxon>Nematoda</taxon>
        <taxon>Chromadorea</taxon>
        <taxon>Rhabditida</taxon>
        <taxon>Tylenchina</taxon>
        <taxon>Panagrolaimomorpha</taxon>
        <taxon>Strongyloidoidea</taxon>
        <taxon>Strongyloididae</taxon>
        <taxon>Strongyloides</taxon>
    </lineage>
</organism>
<comment type="subcellular location">
    <subcellularLocation>
        <location evidence="1 5 6">Nucleus</location>
    </subcellularLocation>
</comment>
<name>A0A0N5BHE9_STREA</name>
<feature type="compositionally biased region" description="Low complexity" evidence="7">
    <location>
        <begin position="337"/>
        <end position="370"/>
    </location>
</feature>
<dbReference type="PROSITE" id="PS50071">
    <property type="entry name" value="HOMEOBOX_2"/>
    <property type="match status" value="1"/>
</dbReference>
<dbReference type="GO" id="GO:0000977">
    <property type="term" value="F:RNA polymerase II transcription regulatory region sequence-specific DNA binding"/>
    <property type="evidence" value="ECO:0007669"/>
    <property type="project" value="TreeGrafter"/>
</dbReference>